<dbReference type="EMBL" id="PIQN01000022">
    <property type="protein sequence ID" value="PKA40465.1"/>
    <property type="molecule type" value="Genomic_DNA"/>
</dbReference>
<reference evidence="1 2" key="1">
    <citation type="submission" date="2017-11" db="EMBL/GenBank/DDBJ databases">
        <authorList>
            <person name="Han C.G."/>
        </authorList>
    </citation>
    <scope>NUCLEOTIDE SEQUENCE [LARGE SCALE GENOMIC DNA]</scope>
    <source>
        <strain evidence="1 2">HCNT1</strain>
    </source>
</reference>
<protein>
    <submittedName>
        <fullName evidence="1">Uncharacterized protein</fullName>
    </submittedName>
</protein>
<name>A0A2N0D2V7_RHISU</name>
<comment type="caution">
    <text evidence="1">The sequence shown here is derived from an EMBL/GenBank/DDBJ whole genome shotgun (WGS) entry which is preliminary data.</text>
</comment>
<organism evidence="1 2">
    <name type="scientific">Rhizobium sullae</name>
    <name type="common">Rhizobium hedysari</name>
    <dbReference type="NCBI Taxonomy" id="50338"/>
    <lineage>
        <taxon>Bacteria</taxon>
        <taxon>Pseudomonadati</taxon>
        <taxon>Pseudomonadota</taxon>
        <taxon>Alphaproteobacteria</taxon>
        <taxon>Hyphomicrobiales</taxon>
        <taxon>Rhizobiaceae</taxon>
        <taxon>Rhizobium/Agrobacterium group</taxon>
        <taxon>Rhizobium</taxon>
    </lineage>
</organism>
<evidence type="ECO:0000313" key="2">
    <source>
        <dbReference type="Proteomes" id="UP000232164"/>
    </source>
</evidence>
<proteinExistence type="predicted"/>
<gene>
    <name evidence="1" type="ORF">CWR43_28240</name>
</gene>
<dbReference type="AlphaFoldDB" id="A0A2N0D2V7"/>
<evidence type="ECO:0000313" key="1">
    <source>
        <dbReference type="EMBL" id="PKA40465.1"/>
    </source>
</evidence>
<reference evidence="1 2" key="2">
    <citation type="submission" date="2017-12" db="EMBL/GenBank/DDBJ databases">
        <title>Genome sequence of Rhizobium sullae HCNT1 isolated from Sulla coronaria nodules and featuring peculiar denitrification phenotypes.</title>
        <authorList>
            <person name="De Diego-Diaz B."/>
            <person name="Treu L."/>
            <person name="Campanaro S."/>
            <person name="Da Silva Duarte V."/>
            <person name="Basaglia M."/>
            <person name="Favaro L."/>
            <person name="Casella S."/>
            <person name="Squartini A."/>
        </authorList>
    </citation>
    <scope>NUCLEOTIDE SEQUENCE [LARGE SCALE GENOMIC DNA]</scope>
    <source>
        <strain evidence="1 2">HCNT1</strain>
    </source>
</reference>
<dbReference type="Proteomes" id="UP000232164">
    <property type="component" value="Unassembled WGS sequence"/>
</dbReference>
<sequence length="89" mass="9220">MGTNDGGPAFARSAFLSQGMSQISRSQEGMSIRDYAAIKAMASLVNVTGSQDNVFGYLLGTVGGDPSDKLAELAYGLADAMIAARKKEA</sequence>
<accession>A0A2N0D2V7</accession>